<dbReference type="SMART" id="SM00667">
    <property type="entry name" value="LisH"/>
    <property type="match status" value="1"/>
</dbReference>
<name>A0A396J9K1_MEDTR</name>
<keyword evidence="1 3" id="KW-0853">WD repeat</keyword>
<dbReference type="Pfam" id="PF00400">
    <property type="entry name" value="WD40"/>
    <property type="match status" value="2"/>
</dbReference>
<evidence type="ECO:0000313" key="5">
    <source>
        <dbReference type="EMBL" id="RHN73145.1"/>
    </source>
</evidence>
<comment type="caution">
    <text evidence="5">The sequence shown here is derived from an EMBL/GenBank/DDBJ whole genome shotgun (WGS) entry which is preliminary data.</text>
</comment>
<dbReference type="PANTHER" id="PTHR44083">
    <property type="entry name" value="TOPLESS-RELATED PROTEIN 1-RELATED"/>
    <property type="match status" value="1"/>
</dbReference>
<reference evidence="5" key="1">
    <citation type="journal article" date="2018" name="Nat. Plants">
        <title>Whole-genome landscape of Medicago truncatula symbiotic genes.</title>
        <authorList>
            <person name="Pecrix Y."/>
            <person name="Gamas P."/>
            <person name="Carrere S."/>
        </authorList>
    </citation>
    <scope>NUCLEOTIDE SEQUENCE</scope>
    <source>
        <tissue evidence="5">Leaves</tissue>
    </source>
</reference>
<dbReference type="InterPro" id="IPR006595">
    <property type="entry name" value="CTLH_C"/>
</dbReference>
<proteinExistence type="predicted"/>
<evidence type="ECO:0000256" key="1">
    <source>
        <dbReference type="ARBA" id="ARBA00022574"/>
    </source>
</evidence>
<sequence>MSGAENMASLKKDLMLLVLQYLEEEGLKETLHKVEQESGLFFNLKYFEEKILAGDWDECEKYLNGFTNTNENEGSMKMLFEIRKQKYYEVLERENEELSRCGDARSSRIKLMAKLKKLIDNNPNINEKLKSPSLNSSRLQHLINQRLKFCQCSLSSLNWQYQHYRNPNQNSHINTLLTDNTCSPPRNGHCTPTLAVLPAEIAPFPPVPAAPSANAVAAWMRNGNPSSSSQSLAALAASSLPGPSQSVEEAVKVAYTFTSQPAPRLFDELPTTIVCKLHQGSTVTNMEFHPSIHSILAVGSENGEISLWEARLRERLISKPFKIWNISNCSVEFQALNLKEPWISINRVSWSPDACFIGVAFAKHLIHLYTYQVHNGLQEHLEIDAHDGGVNDLAFSFKKNQLCVVTCGDDKLIKVWNLDGHKIFSFDGHVAPVYSVLPHSKENIQVKLFYHHLFTFYIQLRLTGKSGLGSMIRRTSIWEFDTTEKCCTTLLYNADGTRLFSCETSKDGECFLVEWKETQGTIKRKYSGFRNKSAGIVKIDAAKNRFLAAGVDNQIKFWDFGGINVLTSTDAGGGLPSLPCLRFNKEGNILAVTTTDGGFKVLANADGIKYLWGFEASKEPVDTKIGVIVDSVQCRIVTMPDSMGPTNKVIRLRYTNHGDGLLAFGSKGIQKLWKWSPNELNPTGKATTRFVPQHWTPNNDILMTNDVLKNCDSAIPCIDITNNDCHVVAAFGEEISLFNMVMWHFMSPTSAATFLALHPENNNILAVGKEDSLIHIFNVHKDQHITSLQGHRKYITGIVFSPQLNIMVSSGADAQLSFWCMDKWYKKKSVSIQMPRGGNAPAGETKIQFHNDQVKLLVCHESQIAIYDVSKMELILQWLPRNGLSDAISSVAYSCNGQIVYAAFTNGNIGVFDAVRLQLRCHIASSAYLNQTPSNSQNVYPLGFTAHPKEPNQFAIALSDGTVKVLEPTESAGSWGNMPPVK</sequence>
<organism evidence="5">
    <name type="scientific">Medicago truncatula</name>
    <name type="common">Barrel medic</name>
    <name type="synonym">Medicago tribuloides</name>
    <dbReference type="NCBI Taxonomy" id="3880"/>
    <lineage>
        <taxon>Eukaryota</taxon>
        <taxon>Viridiplantae</taxon>
        <taxon>Streptophyta</taxon>
        <taxon>Embryophyta</taxon>
        <taxon>Tracheophyta</taxon>
        <taxon>Spermatophyta</taxon>
        <taxon>Magnoliopsida</taxon>
        <taxon>eudicotyledons</taxon>
        <taxon>Gunneridae</taxon>
        <taxon>Pentapetalae</taxon>
        <taxon>rosids</taxon>
        <taxon>fabids</taxon>
        <taxon>Fabales</taxon>
        <taxon>Fabaceae</taxon>
        <taxon>Papilionoideae</taxon>
        <taxon>50 kb inversion clade</taxon>
        <taxon>NPAAA clade</taxon>
        <taxon>Hologalegina</taxon>
        <taxon>IRL clade</taxon>
        <taxon>Trifolieae</taxon>
        <taxon>Medicago</taxon>
    </lineage>
</organism>
<dbReference type="Pfam" id="PF21889">
    <property type="entry name" value="TPR1-like_2nd"/>
    <property type="match status" value="1"/>
</dbReference>
<dbReference type="Proteomes" id="UP000265566">
    <property type="component" value="Chromosome 2"/>
</dbReference>
<dbReference type="InterPro" id="IPR054080">
    <property type="entry name" value="TPR1-like_2nd"/>
</dbReference>
<dbReference type="InterPro" id="IPR048419">
    <property type="entry name" value="Topless_Znf"/>
</dbReference>
<dbReference type="PROSITE" id="PS50082">
    <property type="entry name" value="WD_REPEATS_2"/>
    <property type="match status" value="2"/>
</dbReference>
<dbReference type="Pfam" id="PF17814">
    <property type="entry name" value="LisH_TPL"/>
    <property type="match status" value="1"/>
</dbReference>
<dbReference type="Pfam" id="PF21359">
    <property type="entry name" value="zf_topless"/>
    <property type="match status" value="1"/>
</dbReference>
<dbReference type="SMART" id="SM00320">
    <property type="entry name" value="WD40"/>
    <property type="match status" value="7"/>
</dbReference>
<dbReference type="SUPFAM" id="SSF50978">
    <property type="entry name" value="WD40 repeat-like"/>
    <property type="match status" value="2"/>
</dbReference>
<dbReference type="Gene3D" id="2.130.10.10">
    <property type="entry name" value="YVTN repeat-like/Quinoprotein amine dehydrogenase"/>
    <property type="match status" value="4"/>
</dbReference>
<dbReference type="InterPro" id="IPR001680">
    <property type="entry name" value="WD40_rpt"/>
</dbReference>
<accession>A0A396J9K1</accession>
<feature type="repeat" description="WD" evidence="3">
    <location>
        <begin position="788"/>
        <end position="819"/>
    </location>
</feature>
<evidence type="ECO:0000256" key="3">
    <source>
        <dbReference type="PROSITE-ProRule" id="PRU00221"/>
    </source>
</evidence>
<dbReference type="EMBL" id="PSQE01000002">
    <property type="protein sequence ID" value="RHN73145.1"/>
    <property type="molecule type" value="Genomic_DNA"/>
</dbReference>
<evidence type="ECO:0000259" key="4">
    <source>
        <dbReference type="PROSITE" id="PS50897"/>
    </source>
</evidence>
<dbReference type="GO" id="GO:0006355">
    <property type="term" value="P:regulation of DNA-templated transcription"/>
    <property type="evidence" value="ECO:0007669"/>
    <property type="project" value="InterPro"/>
</dbReference>
<dbReference type="PROSITE" id="PS50896">
    <property type="entry name" value="LISH"/>
    <property type="match status" value="1"/>
</dbReference>
<feature type="domain" description="CTLH" evidence="4">
    <location>
        <begin position="41"/>
        <end position="98"/>
    </location>
</feature>
<dbReference type="PROSITE" id="PS50897">
    <property type="entry name" value="CTLH"/>
    <property type="match status" value="1"/>
</dbReference>
<dbReference type="PANTHER" id="PTHR44083:SF43">
    <property type="entry name" value="TRANSDUCIN FAMILY PROTEIN_WD-40 REPEAT PROTEIN"/>
    <property type="match status" value="1"/>
</dbReference>
<dbReference type="PROSITE" id="PS00678">
    <property type="entry name" value="WD_REPEATS_1"/>
    <property type="match status" value="1"/>
</dbReference>
<dbReference type="PROSITE" id="PS50294">
    <property type="entry name" value="WD_REPEATS_REGION"/>
    <property type="match status" value="1"/>
</dbReference>
<keyword evidence="2" id="KW-0677">Repeat</keyword>
<dbReference type="SUPFAM" id="SSF69322">
    <property type="entry name" value="Tricorn protease domain 2"/>
    <property type="match status" value="1"/>
</dbReference>
<dbReference type="InterPro" id="IPR006594">
    <property type="entry name" value="LisH"/>
</dbReference>
<dbReference type="SMART" id="SM00668">
    <property type="entry name" value="CTLH"/>
    <property type="match status" value="1"/>
</dbReference>
<dbReference type="InterPro" id="IPR027728">
    <property type="entry name" value="Topless_fam"/>
</dbReference>
<dbReference type="InterPro" id="IPR054532">
    <property type="entry name" value="TPL_SMU1_LisH-like"/>
</dbReference>
<dbReference type="InterPro" id="IPR036322">
    <property type="entry name" value="WD40_repeat_dom_sf"/>
</dbReference>
<dbReference type="Gramene" id="rna8931">
    <property type="protein sequence ID" value="RHN73145.1"/>
    <property type="gene ID" value="gene8931"/>
</dbReference>
<feature type="repeat" description="WD" evidence="3">
    <location>
        <begin position="383"/>
        <end position="419"/>
    </location>
</feature>
<protein>
    <submittedName>
        <fullName evidence="5">Putative transcription factor WD40-like family</fullName>
    </submittedName>
</protein>
<evidence type="ECO:0000256" key="2">
    <source>
        <dbReference type="ARBA" id="ARBA00022737"/>
    </source>
</evidence>
<dbReference type="InterPro" id="IPR015943">
    <property type="entry name" value="WD40/YVTN_repeat-like_dom_sf"/>
</dbReference>
<dbReference type="InterPro" id="IPR019775">
    <property type="entry name" value="WD40_repeat_CS"/>
</dbReference>
<dbReference type="AlphaFoldDB" id="A0A396J9K1"/>
<gene>
    <name evidence="5" type="ORF">MtrunA17_Chr2g0295351</name>
</gene>